<comment type="caution">
    <text evidence="2">The sequence shown here is derived from an EMBL/GenBank/DDBJ whole genome shotgun (WGS) entry which is preliminary data.</text>
</comment>
<dbReference type="InterPro" id="IPR053170">
    <property type="entry name" value="Transcription_regulator"/>
</dbReference>
<dbReference type="GeneID" id="93712478"/>
<reference evidence="2 3" key="1">
    <citation type="submission" date="2016-10" db="EMBL/GenBank/DDBJ databases">
        <authorList>
            <person name="Varghese N."/>
            <person name="Submissions S."/>
        </authorList>
    </citation>
    <scope>NUCLEOTIDE SEQUENCE [LARGE SCALE GENOMIC DNA]</scope>
    <source>
        <strain evidence="2 3">DSM 13796</strain>
    </source>
</reference>
<evidence type="ECO:0000313" key="3">
    <source>
        <dbReference type="Proteomes" id="UP000182762"/>
    </source>
</evidence>
<organism evidence="2 3">
    <name type="scientific">Priestia endophytica DSM 13796</name>
    <dbReference type="NCBI Taxonomy" id="1121089"/>
    <lineage>
        <taxon>Bacteria</taxon>
        <taxon>Bacillati</taxon>
        <taxon>Bacillota</taxon>
        <taxon>Bacilli</taxon>
        <taxon>Bacillales</taxon>
        <taxon>Bacillaceae</taxon>
        <taxon>Priestia</taxon>
    </lineage>
</organism>
<dbReference type="EMBL" id="FOXX01000011">
    <property type="protein sequence ID" value="SFQ82421.1"/>
    <property type="molecule type" value="Genomic_DNA"/>
</dbReference>
<evidence type="ECO:0000313" key="2">
    <source>
        <dbReference type="EMBL" id="SFQ82421.1"/>
    </source>
</evidence>
<feature type="transmembrane region" description="Helical" evidence="1">
    <location>
        <begin position="160"/>
        <end position="178"/>
    </location>
</feature>
<dbReference type="PANTHER" id="PTHR40031">
    <property type="entry name" value="HYPOTHETICAL MEMBRANE SPANNING PROTEIN"/>
    <property type="match status" value="1"/>
</dbReference>
<dbReference type="PANTHER" id="PTHR40031:SF1">
    <property type="entry name" value="MEMBRANE-BOUND METAL-DEPENDENT HYDROLASE"/>
    <property type="match status" value="1"/>
</dbReference>
<name>A0A1I6BNC3_9BACI</name>
<gene>
    <name evidence="2" type="ORF">SAMN02745910_03904</name>
</gene>
<dbReference type="Proteomes" id="UP000182762">
    <property type="component" value="Unassembled WGS sequence"/>
</dbReference>
<accession>A0A1I6BNC3</accession>
<feature type="transmembrane region" description="Helical" evidence="1">
    <location>
        <begin position="127"/>
        <end position="154"/>
    </location>
</feature>
<keyword evidence="1" id="KW-0472">Membrane</keyword>
<evidence type="ECO:0000256" key="1">
    <source>
        <dbReference type="SAM" id="Phobius"/>
    </source>
</evidence>
<keyword evidence="3" id="KW-1185">Reference proteome</keyword>
<keyword evidence="1" id="KW-0812">Transmembrane</keyword>
<dbReference type="InterPro" id="IPR007404">
    <property type="entry name" value="YdjM-like"/>
</dbReference>
<feature type="transmembrane region" description="Helical" evidence="1">
    <location>
        <begin position="95"/>
        <end position="115"/>
    </location>
</feature>
<sequence>MDTGTHIVMGIALGGLATLDPTVSSHLDTKEAVMIGAIAGSLIPDIDTILKLRNNAKYIRNHRGITHSIPAVLLWPLLITFILHLLFRDAHLFDLWMWTFIGVIIHVFVDIFNAYGTQAFRPFSQKWVALGIINTFDPYFFTIHIIGIIIWAIGGSPGPTFITVFGVIIVYYFIRIAINLNLRHKIKKQLPNVEKIIISPTMRFNRWHLAIIAKNHFYVGNATNGEIKVHDVFERMEEPSSALMEAAKQDENLSAFLSFSPVYRFETAEYSDHIEVRFIDLRYRSKGYYPFVAVVQLDFDLNIICSYTGWIFSEKKLRKKLDYLPN</sequence>
<proteinExistence type="predicted"/>
<feature type="transmembrane region" description="Helical" evidence="1">
    <location>
        <begin position="64"/>
        <end position="83"/>
    </location>
</feature>
<dbReference type="Pfam" id="PF04307">
    <property type="entry name" value="YdjM"/>
    <property type="match status" value="1"/>
</dbReference>
<keyword evidence="1" id="KW-1133">Transmembrane helix</keyword>
<dbReference type="RefSeq" id="WP_074842871.1">
    <property type="nucleotide sequence ID" value="NZ_FOXX01000011.1"/>
</dbReference>
<protein>
    <submittedName>
        <fullName evidence="2">Inner membrane protein</fullName>
    </submittedName>
</protein>